<reference evidence="1" key="1">
    <citation type="submission" date="2022-02" db="EMBL/GenBank/DDBJ databases">
        <title>Plant Genome Project.</title>
        <authorList>
            <person name="Zhang R.-G."/>
        </authorList>
    </citation>
    <scope>NUCLEOTIDE SEQUENCE</scope>
    <source>
        <strain evidence="1">AT1</strain>
    </source>
</reference>
<proteinExistence type="predicted"/>
<comment type="caution">
    <text evidence="1">The sequence shown here is derived from an EMBL/GenBank/DDBJ whole genome shotgun (WGS) entry which is preliminary data.</text>
</comment>
<dbReference type="Proteomes" id="UP001062846">
    <property type="component" value="Chromosome 4"/>
</dbReference>
<keyword evidence="2" id="KW-1185">Reference proteome</keyword>
<protein>
    <submittedName>
        <fullName evidence="1">Uncharacterized protein</fullName>
    </submittedName>
</protein>
<evidence type="ECO:0000313" key="2">
    <source>
        <dbReference type="Proteomes" id="UP001062846"/>
    </source>
</evidence>
<evidence type="ECO:0000313" key="1">
    <source>
        <dbReference type="EMBL" id="KAI8557749.1"/>
    </source>
</evidence>
<gene>
    <name evidence="1" type="ORF">RHMOL_Rhmol04G0033800</name>
</gene>
<organism evidence="1 2">
    <name type="scientific">Rhododendron molle</name>
    <name type="common">Chinese azalea</name>
    <name type="synonym">Azalea mollis</name>
    <dbReference type="NCBI Taxonomy" id="49168"/>
    <lineage>
        <taxon>Eukaryota</taxon>
        <taxon>Viridiplantae</taxon>
        <taxon>Streptophyta</taxon>
        <taxon>Embryophyta</taxon>
        <taxon>Tracheophyta</taxon>
        <taxon>Spermatophyta</taxon>
        <taxon>Magnoliopsida</taxon>
        <taxon>eudicotyledons</taxon>
        <taxon>Gunneridae</taxon>
        <taxon>Pentapetalae</taxon>
        <taxon>asterids</taxon>
        <taxon>Ericales</taxon>
        <taxon>Ericaceae</taxon>
        <taxon>Ericoideae</taxon>
        <taxon>Rhodoreae</taxon>
        <taxon>Rhododendron</taxon>
    </lineage>
</organism>
<name>A0ACC0NXX5_RHOML</name>
<sequence>MGIRDFISSTTDKLSSPVTAACWSSYNISRSAVTTVNSVVMEKVVPTVNYYVSDEEGRAVIGRAATSFVKNTAVYGAQECLKWATGPVYYIASRSLYDAKTEDYKELKMKTDHYKDEVQKLQAKVDRLERKLSGGENVQDDVKFERESSVGKNYHADLKFEAQVVPGLNSNAHLEPDDVIRIFTMKEFISGRFMFDNLVVPGVKKSRKDPYIFDSGTEVSGVSS</sequence>
<accession>A0ACC0NXX5</accession>
<dbReference type="EMBL" id="CM046391">
    <property type="protein sequence ID" value="KAI8557749.1"/>
    <property type="molecule type" value="Genomic_DNA"/>
</dbReference>